<keyword evidence="3" id="KW-0326">Glycosidase</keyword>
<dbReference type="InterPro" id="IPR013783">
    <property type="entry name" value="Ig-like_fold"/>
</dbReference>
<accession>A0A0L8VAQ1</accession>
<dbReference type="EMBL" id="LGIA01000147">
    <property type="protein sequence ID" value="KOH45257.1"/>
    <property type="molecule type" value="Genomic_DNA"/>
</dbReference>
<dbReference type="InterPro" id="IPR040605">
    <property type="entry name" value="Glyco_hydro2_dom5"/>
</dbReference>
<evidence type="ECO:0000259" key="5">
    <source>
        <dbReference type="Pfam" id="PF02836"/>
    </source>
</evidence>
<sequence length="837" mass="94224">MKIYFFYKNNIFGIHSELSNTKLKLMKKLRFGSLLLLMICPYLINAQTTRTTHILENNWKFSKGNFENAEQVDFDDSAWETVSVPHDWAIYGPFDKEVDKQVVAISQNNEQEASEKTGRTGALPHIGDGWYRTSFQLPELAAGSRVLVVFEGAMSDPEVFVNGEKAGEWGYGYAYFNLDITDFVASGESNLLAVHLSPKPLSSRWYPGAGLFRKVRVLVLPEHHFQLWGTFVTTPFVTDSLAKINIKTKVEGQNLRLETAIKDTDGNVLATETATALFGKEFEQNIALENPKLWSPESPALYYAESKLYDESGQLQDEQTTRFGVRTISYQAGEGFKLNGEVRKFKGVCLHHDLGPLGAAVNKAALRRQIQLMKDMGANAIRSAHNMPSIEQLELCDEMGMLFLAESFDEWKRPKVKNGYNRFFDEYHEKDLVNLVRATRNHPCIVMWSSGNEVPDQHGSEGVKRAKSLQDIFHREDPTRPVTVGMDQVKAVMASGFGAIVDVPGLNYRTHLYEEAFERFPQGLLLGSETASTVSSRGIYKFPVEQAVGKMYDDGQCSSYDLEYCNWSNLPDDDAVLQDDKDWVIGEFVWTGFDYLGEPTPYDQYWPSRSSYFGICDLAGLPKDRYYWYKSRWDTDESTLHVLPHWNWEGKEGDTIPVFVYSSYSSAELFVNGKSLGVRTKSKDSKLERYRLMWNDVVYEPGELKVVAFNEKGEPAEEKIIRTAGAPHRLVLEPDRSTIQADGKDISFVTVSVVDKNGNPCPTATNQLSFEVSGAGEYRAACNGDATSLELFHKPTMKLFSGQLVVLVQSNERAGDIELSVAGKGLKRAKIKISSVE</sequence>
<evidence type="ECO:0000313" key="9">
    <source>
        <dbReference type="EMBL" id="KOH45257.1"/>
    </source>
</evidence>
<protein>
    <submittedName>
        <fullName evidence="9">Beta-galactosidase</fullName>
    </submittedName>
</protein>
<evidence type="ECO:0000313" key="10">
    <source>
        <dbReference type="Proteomes" id="UP000036958"/>
    </source>
</evidence>
<dbReference type="Gene3D" id="2.60.40.10">
    <property type="entry name" value="Immunoglobulins"/>
    <property type="match status" value="3"/>
</dbReference>
<dbReference type="Gene3D" id="2.60.120.260">
    <property type="entry name" value="Galactose-binding domain-like"/>
    <property type="match status" value="1"/>
</dbReference>
<dbReference type="PRINTS" id="PR00132">
    <property type="entry name" value="GLHYDRLASE2"/>
</dbReference>
<evidence type="ECO:0000256" key="1">
    <source>
        <dbReference type="ARBA" id="ARBA00007401"/>
    </source>
</evidence>
<feature type="domain" description="DUF4982" evidence="7">
    <location>
        <begin position="653"/>
        <end position="714"/>
    </location>
</feature>
<dbReference type="InterPro" id="IPR036156">
    <property type="entry name" value="Beta-gal/glucu_dom_sf"/>
</dbReference>
<dbReference type="Proteomes" id="UP000036958">
    <property type="component" value="Unassembled WGS sequence"/>
</dbReference>
<dbReference type="InterPro" id="IPR006103">
    <property type="entry name" value="Glyco_hydro_2_cat"/>
</dbReference>
<dbReference type="Pfam" id="PF02837">
    <property type="entry name" value="Glyco_hydro_2_N"/>
    <property type="match status" value="1"/>
</dbReference>
<feature type="domain" description="Glycosyl hydrolases family 2 sugar binding" evidence="6">
    <location>
        <begin position="55"/>
        <end position="196"/>
    </location>
</feature>
<dbReference type="InterPro" id="IPR017853">
    <property type="entry name" value="GH"/>
</dbReference>
<name>A0A0L8VAQ1_9BACT</name>
<dbReference type="SUPFAM" id="SSF49303">
    <property type="entry name" value="beta-Galactosidase/glucuronidase domain"/>
    <property type="match status" value="1"/>
</dbReference>
<dbReference type="InterPro" id="IPR006102">
    <property type="entry name" value="Ig-like_GH2"/>
</dbReference>
<dbReference type="GO" id="GO:0004553">
    <property type="term" value="F:hydrolase activity, hydrolyzing O-glycosyl compounds"/>
    <property type="evidence" value="ECO:0007669"/>
    <property type="project" value="InterPro"/>
</dbReference>
<keyword evidence="2" id="KW-0378">Hydrolase</keyword>
<comment type="similarity">
    <text evidence="1">Belongs to the glycosyl hydrolase 2 family.</text>
</comment>
<evidence type="ECO:0000259" key="7">
    <source>
        <dbReference type="Pfam" id="PF16355"/>
    </source>
</evidence>
<comment type="caution">
    <text evidence="9">The sequence shown here is derived from an EMBL/GenBank/DDBJ whole genome shotgun (WGS) entry which is preliminary data.</text>
</comment>
<dbReference type="InterPro" id="IPR006101">
    <property type="entry name" value="Glyco_hydro_2"/>
</dbReference>
<dbReference type="Gene3D" id="3.20.20.80">
    <property type="entry name" value="Glycosidases"/>
    <property type="match status" value="1"/>
</dbReference>
<evidence type="ECO:0000256" key="3">
    <source>
        <dbReference type="ARBA" id="ARBA00023295"/>
    </source>
</evidence>
<evidence type="ECO:0000259" key="8">
    <source>
        <dbReference type="Pfam" id="PF18565"/>
    </source>
</evidence>
<gene>
    <name evidence="9" type="ORF">NC99_19490</name>
</gene>
<dbReference type="SUPFAM" id="SSF51445">
    <property type="entry name" value="(Trans)glycosidases"/>
    <property type="match status" value="1"/>
</dbReference>
<dbReference type="PATRIC" id="fig|1409788.3.peg.2018"/>
<dbReference type="PANTHER" id="PTHR42732">
    <property type="entry name" value="BETA-GALACTOSIDASE"/>
    <property type="match status" value="1"/>
</dbReference>
<dbReference type="Pfam" id="PF16355">
    <property type="entry name" value="DUF4982"/>
    <property type="match status" value="1"/>
</dbReference>
<dbReference type="STRING" id="1409788.NC99_19490"/>
<feature type="domain" description="Glycoside hydrolase family 2 immunoglobulin-like beta-sandwich" evidence="4">
    <location>
        <begin position="230"/>
        <end position="326"/>
    </location>
</feature>
<feature type="domain" description="Glycoside hydrolase family 2" evidence="8">
    <location>
        <begin position="730"/>
        <end position="832"/>
    </location>
</feature>
<dbReference type="InterPro" id="IPR032311">
    <property type="entry name" value="DUF4982"/>
</dbReference>
<evidence type="ECO:0000256" key="2">
    <source>
        <dbReference type="ARBA" id="ARBA00022801"/>
    </source>
</evidence>
<dbReference type="GO" id="GO:0005975">
    <property type="term" value="P:carbohydrate metabolic process"/>
    <property type="evidence" value="ECO:0007669"/>
    <property type="project" value="InterPro"/>
</dbReference>
<reference evidence="10" key="1">
    <citation type="submission" date="2015-07" db="EMBL/GenBank/DDBJ databases">
        <title>Genome sequencing of Sunxiuqinia dokdonensis strain SK.</title>
        <authorList>
            <person name="Ahn S."/>
            <person name="Kim B.-C."/>
        </authorList>
    </citation>
    <scope>NUCLEOTIDE SEQUENCE [LARGE SCALE GENOMIC DNA]</scope>
    <source>
        <strain evidence="10">SK</strain>
    </source>
</reference>
<dbReference type="InterPro" id="IPR008979">
    <property type="entry name" value="Galactose-bd-like_sf"/>
</dbReference>
<dbReference type="InterPro" id="IPR051913">
    <property type="entry name" value="GH2_Domain-Containing"/>
</dbReference>
<keyword evidence="10" id="KW-1185">Reference proteome</keyword>
<dbReference type="Pfam" id="PF18565">
    <property type="entry name" value="Glyco_hydro2_C5"/>
    <property type="match status" value="1"/>
</dbReference>
<dbReference type="Pfam" id="PF02836">
    <property type="entry name" value="Glyco_hydro_2_C"/>
    <property type="match status" value="1"/>
</dbReference>
<dbReference type="Pfam" id="PF00703">
    <property type="entry name" value="Glyco_hydro_2"/>
    <property type="match status" value="1"/>
</dbReference>
<dbReference type="InterPro" id="IPR006104">
    <property type="entry name" value="Glyco_hydro_2_N"/>
</dbReference>
<evidence type="ECO:0000259" key="6">
    <source>
        <dbReference type="Pfam" id="PF02837"/>
    </source>
</evidence>
<organism evidence="9 10">
    <name type="scientific">Sunxiuqinia dokdonensis</name>
    <dbReference type="NCBI Taxonomy" id="1409788"/>
    <lineage>
        <taxon>Bacteria</taxon>
        <taxon>Pseudomonadati</taxon>
        <taxon>Bacteroidota</taxon>
        <taxon>Bacteroidia</taxon>
        <taxon>Marinilabiliales</taxon>
        <taxon>Prolixibacteraceae</taxon>
        <taxon>Sunxiuqinia</taxon>
    </lineage>
</organism>
<dbReference type="AlphaFoldDB" id="A0A0L8VAQ1"/>
<proteinExistence type="inferred from homology"/>
<dbReference type="PANTHER" id="PTHR42732:SF1">
    <property type="entry name" value="BETA-MANNOSIDASE"/>
    <property type="match status" value="1"/>
</dbReference>
<evidence type="ECO:0000259" key="4">
    <source>
        <dbReference type="Pfam" id="PF00703"/>
    </source>
</evidence>
<dbReference type="InterPro" id="IPR008964">
    <property type="entry name" value="Invasin/intimin_cell_adhesion"/>
</dbReference>
<feature type="domain" description="Glycoside hydrolase family 2 catalytic" evidence="5">
    <location>
        <begin position="335"/>
        <end position="508"/>
    </location>
</feature>
<dbReference type="SUPFAM" id="SSF49373">
    <property type="entry name" value="Invasin/intimin cell-adhesion fragments"/>
    <property type="match status" value="1"/>
</dbReference>
<dbReference type="SUPFAM" id="SSF49785">
    <property type="entry name" value="Galactose-binding domain-like"/>
    <property type="match status" value="1"/>
</dbReference>